<dbReference type="AlphaFoldDB" id="A0A1B9IYB1"/>
<keyword evidence="2" id="KW-1185">Reference proteome</keyword>
<reference evidence="2" key="2">
    <citation type="submission" date="2013-12" db="EMBL/GenBank/DDBJ databases">
        <title>Evolution of pathogenesis and genome organization in the Tremellales.</title>
        <authorList>
            <person name="Cuomo C."/>
            <person name="Litvintseva A."/>
            <person name="Heitman J."/>
            <person name="Chen Y."/>
            <person name="Sun S."/>
            <person name="Springer D."/>
            <person name="Dromer F."/>
            <person name="Young S."/>
            <person name="Zeng Q."/>
            <person name="Chapman S."/>
            <person name="Gujja S."/>
            <person name="Saif S."/>
            <person name="Birren B."/>
        </authorList>
    </citation>
    <scope>NUCLEOTIDE SEQUENCE [LARGE SCALE GENOMIC DNA]</scope>
    <source>
        <strain evidence="2">CBS 10435</strain>
    </source>
</reference>
<organism evidence="1 2">
    <name type="scientific">Kwoniella mangroviensis CBS 10435</name>
    <dbReference type="NCBI Taxonomy" id="1331196"/>
    <lineage>
        <taxon>Eukaryota</taxon>
        <taxon>Fungi</taxon>
        <taxon>Dikarya</taxon>
        <taxon>Basidiomycota</taxon>
        <taxon>Agaricomycotina</taxon>
        <taxon>Tremellomycetes</taxon>
        <taxon>Tremellales</taxon>
        <taxon>Cryptococcaceae</taxon>
        <taxon>Kwoniella</taxon>
    </lineage>
</organism>
<proteinExistence type="predicted"/>
<evidence type="ECO:0000313" key="2">
    <source>
        <dbReference type="Proteomes" id="UP000092583"/>
    </source>
</evidence>
<name>A0A1B9IYB1_9TREE</name>
<evidence type="ECO:0000313" key="1">
    <source>
        <dbReference type="EMBL" id="OCF60510.1"/>
    </source>
</evidence>
<reference evidence="1 2" key="1">
    <citation type="submission" date="2013-07" db="EMBL/GenBank/DDBJ databases">
        <title>The Genome Sequence of Kwoniella mangroviensis CBS10435.</title>
        <authorList>
            <consortium name="The Broad Institute Genome Sequencing Platform"/>
            <person name="Cuomo C."/>
            <person name="Litvintseva A."/>
            <person name="Chen Y."/>
            <person name="Heitman J."/>
            <person name="Sun S."/>
            <person name="Springer D."/>
            <person name="Dromer F."/>
            <person name="Young S.K."/>
            <person name="Zeng Q."/>
            <person name="Gargeya S."/>
            <person name="Fitzgerald M."/>
            <person name="Abouelleil A."/>
            <person name="Alvarado L."/>
            <person name="Berlin A.M."/>
            <person name="Chapman S.B."/>
            <person name="Dewar J."/>
            <person name="Goldberg J."/>
            <person name="Griggs A."/>
            <person name="Gujja S."/>
            <person name="Hansen M."/>
            <person name="Howarth C."/>
            <person name="Imamovic A."/>
            <person name="Larimer J."/>
            <person name="McCowan C."/>
            <person name="Murphy C."/>
            <person name="Pearson M."/>
            <person name="Priest M."/>
            <person name="Roberts A."/>
            <person name="Saif S."/>
            <person name="Shea T."/>
            <person name="Sykes S."/>
            <person name="Wortman J."/>
            <person name="Nusbaum C."/>
            <person name="Birren B."/>
        </authorList>
    </citation>
    <scope>NUCLEOTIDE SEQUENCE [LARGE SCALE GENOMIC DNA]</scope>
    <source>
        <strain evidence="1 2">CBS 10435</strain>
    </source>
</reference>
<dbReference type="EMBL" id="KI669459">
    <property type="protein sequence ID" value="OCF60510.1"/>
    <property type="molecule type" value="Genomic_DNA"/>
</dbReference>
<protein>
    <submittedName>
        <fullName evidence="1">Uncharacterized protein</fullName>
    </submittedName>
</protein>
<sequence length="403" mass="47612">MTAPQLYQELIITKTNAEKVFRGLAITPREGRVIRIRQDEGTRSLFERWTELWNLRVRPPYTLTYPYARVEEEDELDDNLTYPYLWRFNHYDRRYSSIASHHRKLTLLSYVKRLTIGSIPSRIVSQDFKSWCLLSSSSPIEQRLLPNIETIIITNQAIWELAEWTDKYQTNQFDKHPFIDGLINVSSPDKICMTYPRLHQDQYPKFLNDRIGHLKNILTSDEWSDKEEDLKRLFCRMAYFIDQAVLSFLQVHNASLSGWSPTEITLHGRRAGHLAFNHYHSLKTKSTRIFLDDCKIDHHRSPEPLTLCPQHTIEEDRKVHLGSIVSKDCRIAKYKSLDPALHNEQDQWELILPRPFVEEDESERLMNWERWKDEILSKNPTFNKDRLKITTWSGAESCTCCST</sequence>
<dbReference type="Proteomes" id="UP000092583">
    <property type="component" value="Unassembled WGS sequence"/>
</dbReference>
<gene>
    <name evidence="1" type="ORF">L486_00143</name>
</gene>
<dbReference type="OrthoDB" id="10382160at2759"/>
<accession>A0A1B9IYB1</accession>